<dbReference type="AlphaFoldDB" id="G9WHF4"/>
<dbReference type="EMBL" id="AFVZ01000001">
    <property type="protein sequence ID" value="EHN58293.1"/>
    <property type="molecule type" value="Genomic_DNA"/>
</dbReference>
<dbReference type="Pfam" id="PF00149">
    <property type="entry name" value="Metallophos"/>
    <property type="match status" value="1"/>
</dbReference>
<gene>
    <name evidence="2" type="ORF">OKIT_0166</name>
</gene>
<reference evidence="2 3" key="1">
    <citation type="journal article" date="2012" name="PLoS ONE">
        <title>Functional divergence in the genus oenococcus as predicted by genome sequencing of the newly-described species, Oenococcus kitaharae.</title>
        <authorList>
            <person name="Borneman A.R."/>
            <person name="McCarthy J.M."/>
            <person name="Chambers P.J."/>
            <person name="Bartowsky E.J."/>
        </authorList>
    </citation>
    <scope>NUCLEOTIDE SEQUENCE [LARGE SCALE GENOMIC DNA]</scope>
    <source>
        <strain evidence="3">DSM17330</strain>
    </source>
</reference>
<comment type="caution">
    <text evidence="2">The sequence shown here is derived from an EMBL/GenBank/DDBJ whole genome shotgun (WGS) entry which is preliminary data.</text>
</comment>
<dbReference type="GO" id="GO:0005737">
    <property type="term" value="C:cytoplasm"/>
    <property type="evidence" value="ECO:0007669"/>
    <property type="project" value="TreeGrafter"/>
</dbReference>
<dbReference type="RefSeq" id="WP_007744459.1">
    <property type="nucleotide sequence ID" value="NZ_CM001398.1"/>
</dbReference>
<dbReference type="eggNOG" id="COG0639">
    <property type="taxonomic scope" value="Bacteria"/>
</dbReference>
<dbReference type="OrthoDB" id="384253at2"/>
<dbReference type="GO" id="GO:0008803">
    <property type="term" value="F:bis(5'-nucleosyl)-tetraphosphatase (symmetrical) activity"/>
    <property type="evidence" value="ECO:0007669"/>
    <property type="project" value="TreeGrafter"/>
</dbReference>
<dbReference type="PANTHER" id="PTHR42850">
    <property type="entry name" value="METALLOPHOSPHOESTERASE"/>
    <property type="match status" value="1"/>
</dbReference>
<dbReference type="SUPFAM" id="SSF56300">
    <property type="entry name" value="Metallo-dependent phosphatases"/>
    <property type="match status" value="1"/>
</dbReference>
<dbReference type="PANTHER" id="PTHR42850:SF4">
    <property type="entry name" value="ZINC-DEPENDENT ENDOPOLYPHOSPHATASE"/>
    <property type="match status" value="1"/>
</dbReference>
<dbReference type="GO" id="GO:0016791">
    <property type="term" value="F:phosphatase activity"/>
    <property type="evidence" value="ECO:0007669"/>
    <property type="project" value="TreeGrafter"/>
</dbReference>
<dbReference type="STRING" id="336988.NT96_04030"/>
<accession>G9WHF4</accession>
<dbReference type="InterPro" id="IPR029052">
    <property type="entry name" value="Metallo-depent_PP-like"/>
</dbReference>
<keyword evidence="3" id="KW-1185">Reference proteome</keyword>
<proteinExistence type="predicted"/>
<protein>
    <submittedName>
        <fullName evidence="2">Diadenosine tetraphosphatase related serine/threonine protein phosphatase</fullName>
    </submittedName>
</protein>
<dbReference type="Gene3D" id="3.60.21.10">
    <property type="match status" value="1"/>
</dbReference>
<dbReference type="HOGENOM" id="CLU_023125_4_0_9"/>
<dbReference type="InterPro" id="IPR004843">
    <property type="entry name" value="Calcineurin-like_PHP"/>
</dbReference>
<name>G9WHF4_9LACO</name>
<evidence type="ECO:0000313" key="3">
    <source>
        <dbReference type="Proteomes" id="UP000004959"/>
    </source>
</evidence>
<dbReference type="InterPro" id="IPR050126">
    <property type="entry name" value="Ap4A_hydrolase"/>
</dbReference>
<dbReference type="Proteomes" id="UP000004959">
    <property type="component" value="Chromosome"/>
</dbReference>
<dbReference type="PATRIC" id="fig|1045004.4.peg.169"/>
<feature type="domain" description="Calcineurin-like phosphoesterase" evidence="1">
    <location>
        <begin position="13"/>
        <end position="220"/>
    </location>
</feature>
<evidence type="ECO:0000313" key="2">
    <source>
        <dbReference type="EMBL" id="EHN58293.1"/>
    </source>
</evidence>
<dbReference type="GO" id="GO:0110154">
    <property type="term" value="P:RNA decapping"/>
    <property type="evidence" value="ECO:0007669"/>
    <property type="project" value="TreeGrafter"/>
</dbReference>
<organism evidence="2 3">
    <name type="scientific">Oenococcus kitaharae DSM 17330</name>
    <dbReference type="NCBI Taxonomy" id="1045004"/>
    <lineage>
        <taxon>Bacteria</taxon>
        <taxon>Bacillati</taxon>
        <taxon>Bacillota</taxon>
        <taxon>Bacilli</taxon>
        <taxon>Lactobacillales</taxon>
        <taxon>Lactobacillaceae</taxon>
        <taxon>Oenococcus</taxon>
    </lineage>
</organism>
<sequence length="277" mass="31660">MNKFERHNELDKTILVSDIHENWQALKKITQLPEFGQDGYTLIFLGDYTDSNGDNLHEPIKVIDFIMDQVEHHGALAIHGNHDDMLYGTALGDSDKFFNWGRNGILGSQERLGLTPNDINIELTKEELNEKYAHYIDFLDRIPYGIEDQQRLFVHAGLDWSKQDYHDTAIEDLIWIREPYLFSSGMKAYLEDPKKRGTVDSVWHRNQTDKVIVTGHTPTFLLTGNSRNPIAAMQHDDSDRVRYDIDGGSHSASIEAALNVLILAKDGSEIRRTRLVA</sequence>
<evidence type="ECO:0000259" key="1">
    <source>
        <dbReference type="Pfam" id="PF00149"/>
    </source>
</evidence>